<name>A0A0T9P2G5_9GAMM</name>
<dbReference type="SUPFAM" id="SSF56281">
    <property type="entry name" value="Metallo-hydrolase/oxidoreductase"/>
    <property type="match status" value="1"/>
</dbReference>
<keyword evidence="2" id="KW-0732">Signal</keyword>
<comment type="similarity">
    <text evidence="1">Belongs to the cyclic nucleotide phosphodiesterase class-II family.</text>
</comment>
<reference evidence="6" key="3">
    <citation type="submission" date="2015-03" db="EMBL/GenBank/DDBJ databases">
        <authorList>
            <consortium name="Pathogen Informatics"/>
        </authorList>
    </citation>
    <scope>NUCLEOTIDE SEQUENCE [LARGE SCALE GENOMIC DNA]</scope>
    <source>
        <strain evidence="6">A125KOH2</strain>
    </source>
</reference>
<dbReference type="STRING" id="1288385.ERS137968_01992"/>
<reference evidence="3" key="1">
    <citation type="submission" date="2015-03" db="EMBL/GenBank/DDBJ databases">
        <authorList>
            <person name="Murphy D."/>
        </authorList>
    </citation>
    <scope>NUCLEOTIDE SEQUENCE [LARGE SCALE GENOMIC DNA]</scope>
    <source>
        <strain evidence="3">A125KOH2</strain>
    </source>
</reference>
<evidence type="ECO:0000313" key="3">
    <source>
        <dbReference type="EMBL" id="CNH42230.1"/>
    </source>
</evidence>
<keyword evidence="1" id="KW-0378">Hydrolase</keyword>
<dbReference type="InterPro" id="IPR036866">
    <property type="entry name" value="RibonucZ/Hydroxyglut_hydro"/>
</dbReference>
<dbReference type="Pfam" id="PF02112">
    <property type="entry name" value="PDEase_II"/>
    <property type="match status" value="1"/>
</dbReference>
<dbReference type="Proteomes" id="UP000045840">
    <property type="component" value="Unassembled WGS sequence"/>
</dbReference>
<dbReference type="Proteomes" id="UP000044625">
    <property type="component" value="Unassembled WGS sequence"/>
</dbReference>
<proteinExistence type="inferred from homology"/>
<gene>
    <name evidence="3" type="ORF">ERS008529_01199</name>
    <name evidence="4" type="ORF">ERS137968_01992</name>
</gene>
<evidence type="ECO:0000313" key="6">
    <source>
        <dbReference type="Proteomes" id="UP000045840"/>
    </source>
</evidence>
<accession>A0A0T9P2G5</accession>
<dbReference type="GO" id="GO:0006198">
    <property type="term" value="P:cAMP catabolic process"/>
    <property type="evidence" value="ECO:0007669"/>
    <property type="project" value="UniProtKB-UniRule"/>
</dbReference>
<evidence type="ECO:0000313" key="4">
    <source>
        <dbReference type="EMBL" id="CRY66781.1"/>
    </source>
</evidence>
<evidence type="ECO:0000313" key="5">
    <source>
        <dbReference type="Proteomes" id="UP000044625"/>
    </source>
</evidence>
<feature type="signal peptide" evidence="2">
    <location>
        <begin position="1"/>
        <end position="40"/>
    </location>
</feature>
<dbReference type="GO" id="GO:0004115">
    <property type="term" value="F:3',5'-cyclic-AMP phosphodiesterase activity"/>
    <property type="evidence" value="ECO:0007669"/>
    <property type="project" value="UniProtKB-UniRule"/>
</dbReference>
<sequence length="347" mass="38226">MFLTYLSTKSVLCVSKITHAKKTNAALVLSFSLYSSLAAAGFEVVALGVDGGVSDGNLTSYLIRDDNQPLYLALDAGSILPGIAKALDKGNFSDVTEEKAAPLTRQGYVFRQSINSYFISHAHLDHVSGLIIGAPEDSKKTIYASADTIDVLRNYYFNWRVWPNVTDSGSGIRLNIYRMQRVRPAQSLSLGLTRLTGEMYPLSHDSSPSSMLIISSNNASFAYFGDTGPDEIEQSKHLDTVWRKLAEKVKQQQLKGIIIEVSFPNEVADGKLYGHMTPKWLLKELKNLEKYSGEGQSLKGLPVVISHIKPSLQQGQDVRKVIAAELEQGNDMGVNFILMKQGDSQKF</sequence>
<dbReference type="GO" id="GO:0047555">
    <property type="term" value="F:3',5'-cyclic-GMP phosphodiesterase activity"/>
    <property type="evidence" value="ECO:0007669"/>
    <property type="project" value="TreeGrafter"/>
</dbReference>
<dbReference type="PRINTS" id="PR00388">
    <property type="entry name" value="PDIESTERASE2"/>
</dbReference>
<dbReference type="RefSeq" id="WP_049611223.1">
    <property type="nucleotide sequence ID" value="NZ_CAWMMU010000008.1"/>
</dbReference>
<dbReference type="PANTHER" id="PTHR28283">
    <property type="entry name" value="3',5'-CYCLIC-NUCLEOTIDE PHOSPHODIESTERASE 1"/>
    <property type="match status" value="1"/>
</dbReference>
<dbReference type="InterPro" id="IPR000396">
    <property type="entry name" value="Pdiesterase2"/>
</dbReference>
<evidence type="ECO:0000256" key="1">
    <source>
        <dbReference type="PIRNR" id="PIRNR000962"/>
    </source>
</evidence>
<dbReference type="CDD" id="cd07735">
    <property type="entry name" value="class_II_PDE_MBL-fold"/>
    <property type="match status" value="1"/>
</dbReference>
<dbReference type="Gene3D" id="3.60.15.10">
    <property type="entry name" value="Ribonuclease Z/Hydroxyacylglutathione hydrolase-like"/>
    <property type="match status" value="1"/>
</dbReference>
<dbReference type="EMBL" id="CQAZ01000008">
    <property type="protein sequence ID" value="CNH42230.1"/>
    <property type="molecule type" value="Genomic_DNA"/>
</dbReference>
<reference evidence="4 5" key="2">
    <citation type="submission" date="2015-03" db="EMBL/GenBank/DDBJ databases">
        <authorList>
            <consortium name="Pathogen Informatics"/>
            <person name="Murphy D."/>
        </authorList>
    </citation>
    <scope>NUCLEOTIDE SEQUENCE [LARGE SCALE GENOMIC DNA]</scope>
    <source>
        <strain evidence="5">type strain: CIP110230</strain>
        <strain evidence="4">Type strain: CIP110230</strain>
    </source>
</reference>
<organism evidence="3 6">
    <name type="scientific">Yersinia pekkanenii</name>
    <dbReference type="NCBI Taxonomy" id="1288385"/>
    <lineage>
        <taxon>Bacteria</taxon>
        <taxon>Pseudomonadati</taxon>
        <taxon>Pseudomonadota</taxon>
        <taxon>Gammaproteobacteria</taxon>
        <taxon>Enterobacterales</taxon>
        <taxon>Yersiniaceae</taxon>
        <taxon>Yersinia</taxon>
    </lineage>
</organism>
<dbReference type="GO" id="GO:1902660">
    <property type="term" value="P:negative regulation of glucose mediated signaling pathway"/>
    <property type="evidence" value="ECO:0007669"/>
    <property type="project" value="TreeGrafter"/>
</dbReference>
<dbReference type="PIRSF" id="PIRSF000962">
    <property type="entry name" value="Cyc_nuc_PDEase"/>
    <property type="match status" value="1"/>
</dbReference>
<dbReference type="EMBL" id="CWJL01000008">
    <property type="protein sequence ID" value="CRY66781.1"/>
    <property type="molecule type" value="Genomic_DNA"/>
</dbReference>
<dbReference type="PANTHER" id="PTHR28283:SF1">
    <property type="entry name" value="3',5'-CYCLIC-NUCLEOTIDE PHOSPHODIESTERASE 1"/>
    <property type="match status" value="1"/>
</dbReference>
<feature type="chain" id="PRO_5006694264" evidence="2">
    <location>
        <begin position="41"/>
        <end position="347"/>
    </location>
</feature>
<dbReference type="AlphaFoldDB" id="A0A0T9P2G5"/>
<evidence type="ECO:0000256" key="2">
    <source>
        <dbReference type="SAM" id="SignalP"/>
    </source>
</evidence>
<keyword evidence="1" id="KW-0114">cAMP</keyword>
<keyword evidence="5" id="KW-1185">Reference proteome</keyword>
<protein>
    <submittedName>
        <fullName evidence="3 4">3',5'-cyclic-nucleotide phosphodiesterase</fullName>
    </submittedName>
</protein>